<protein>
    <submittedName>
        <fullName evidence="2">Uncharacterized protein</fullName>
    </submittedName>
</protein>
<gene>
    <name evidence="2" type="ORF">PHMEG_00029050</name>
</gene>
<reference evidence="3" key="1">
    <citation type="submission" date="2017-03" db="EMBL/GenBank/DDBJ databases">
        <title>Phytopthora megakarya and P. palmivora, two closely related causual agents of cacao black pod achieved similar genome size and gene model numbers by different mechanisms.</title>
        <authorList>
            <person name="Ali S."/>
            <person name="Shao J."/>
            <person name="Larry D.J."/>
            <person name="Kronmiller B."/>
            <person name="Shen D."/>
            <person name="Strem M.D."/>
            <person name="Melnick R.L."/>
            <person name="Guiltinan M.J."/>
            <person name="Tyler B.M."/>
            <person name="Meinhardt L.W."/>
            <person name="Bailey B.A."/>
        </authorList>
    </citation>
    <scope>NUCLEOTIDE SEQUENCE [LARGE SCALE GENOMIC DNA]</scope>
    <source>
        <strain evidence="3">zdho120</strain>
    </source>
</reference>
<feature type="compositionally biased region" description="Polar residues" evidence="1">
    <location>
        <begin position="218"/>
        <end position="238"/>
    </location>
</feature>
<feature type="region of interest" description="Disordered" evidence="1">
    <location>
        <begin position="152"/>
        <end position="268"/>
    </location>
</feature>
<sequence>MVEWLEVPANNKIIKGETTTGKAVAHGTGVTKIEGFGRMAKYVHRASIAHMHEQGHVDDIHLQQWTPLICQSRWNSHFRRYKKTRDRLQCQTGFGVTEAMLAGGVTVEAMVEESCPYFYRIDEVFGEQANVNPVSQTDVPELEEDEHNWAFDNDVSLTGNPEVNPTPAVDVDTLEDPPSTSNDDFNLPSLEYELPPGGTSASSESHPSMTRGHPHVDNAQTAPRSTPNSAPSLVSLTSPEAALRGETKGVDKANNAKRRDFASIYTETSTKRLEFSQKRLKEDIALKKAAIGSRRALSTP</sequence>
<accession>A0A225V3K4</accession>
<proteinExistence type="predicted"/>
<evidence type="ECO:0000313" key="3">
    <source>
        <dbReference type="Proteomes" id="UP000198211"/>
    </source>
</evidence>
<feature type="compositionally biased region" description="Polar residues" evidence="1">
    <location>
        <begin position="199"/>
        <end position="208"/>
    </location>
</feature>
<dbReference type="EMBL" id="NBNE01008092">
    <property type="protein sequence ID" value="OWY99872.1"/>
    <property type="molecule type" value="Genomic_DNA"/>
</dbReference>
<dbReference type="Proteomes" id="UP000198211">
    <property type="component" value="Unassembled WGS sequence"/>
</dbReference>
<keyword evidence="3" id="KW-1185">Reference proteome</keyword>
<dbReference type="AlphaFoldDB" id="A0A225V3K4"/>
<organism evidence="2 3">
    <name type="scientific">Phytophthora megakarya</name>
    <dbReference type="NCBI Taxonomy" id="4795"/>
    <lineage>
        <taxon>Eukaryota</taxon>
        <taxon>Sar</taxon>
        <taxon>Stramenopiles</taxon>
        <taxon>Oomycota</taxon>
        <taxon>Peronosporomycetes</taxon>
        <taxon>Peronosporales</taxon>
        <taxon>Peronosporaceae</taxon>
        <taxon>Phytophthora</taxon>
    </lineage>
</organism>
<name>A0A225V3K4_9STRA</name>
<comment type="caution">
    <text evidence="2">The sequence shown here is derived from an EMBL/GenBank/DDBJ whole genome shotgun (WGS) entry which is preliminary data.</text>
</comment>
<evidence type="ECO:0000256" key="1">
    <source>
        <dbReference type="SAM" id="MobiDB-lite"/>
    </source>
</evidence>
<dbReference type="OrthoDB" id="107964at2759"/>
<evidence type="ECO:0000313" key="2">
    <source>
        <dbReference type="EMBL" id="OWY99872.1"/>
    </source>
</evidence>